<keyword evidence="1" id="KW-1133">Transmembrane helix</keyword>
<dbReference type="EMBL" id="HBIE01000238">
    <property type="protein sequence ID" value="CAE0305152.1"/>
    <property type="molecule type" value="Transcribed_RNA"/>
</dbReference>
<dbReference type="SUPFAM" id="SSF103473">
    <property type="entry name" value="MFS general substrate transporter"/>
    <property type="match status" value="1"/>
</dbReference>
<evidence type="ECO:0000313" key="2">
    <source>
        <dbReference type="EMBL" id="CAE0305152.1"/>
    </source>
</evidence>
<gene>
    <name evidence="2" type="ORF">FEHR0123_LOCUS56</name>
</gene>
<evidence type="ECO:0008006" key="3">
    <source>
        <dbReference type="Google" id="ProtNLM"/>
    </source>
</evidence>
<proteinExistence type="predicted"/>
<feature type="transmembrane region" description="Helical" evidence="1">
    <location>
        <begin position="138"/>
        <end position="164"/>
    </location>
</feature>
<feature type="transmembrane region" description="Helical" evidence="1">
    <location>
        <begin position="22"/>
        <end position="41"/>
    </location>
</feature>
<name>A0A7S3MI32_9SPIT</name>
<dbReference type="PANTHER" id="PTHR23524:SF1">
    <property type="entry name" value="MRH DOMAIN-CONTAINING PROTEIN-RELATED"/>
    <property type="match status" value="1"/>
</dbReference>
<sequence>MSFQKRGILESKEESDKTYRNIVIGMQLATLATMPVFGYYSDRVDLRIFIPLAFLSRGLVCISFRLVEHPQTVLAFFLAICLTMTSAIQFLAVEVLFMRNMKSTIRGTLNGIAFFFGGVGTTIFVLIGGILFDKVAPWAPFMVVGVADFVAIIFSAIFFLSGIVKRDD</sequence>
<dbReference type="PANTHER" id="PTHR23524">
    <property type="entry name" value="TRANSPORTER, PUTATIVE (AFU_ORTHOLOGUE AFUA_8G04850)-RELATED"/>
    <property type="match status" value="1"/>
</dbReference>
<dbReference type="AlphaFoldDB" id="A0A7S3MI32"/>
<dbReference type="InterPro" id="IPR011701">
    <property type="entry name" value="MFS"/>
</dbReference>
<accession>A0A7S3MI32</accession>
<organism evidence="2">
    <name type="scientific">Favella ehrenbergii</name>
    <dbReference type="NCBI Taxonomy" id="182087"/>
    <lineage>
        <taxon>Eukaryota</taxon>
        <taxon>Sar</taxon>
        <taxon>Alveolata</taxon>
        <taxon>Ciliophora</taxon>
        <taxon>Intramacronucleata</taxon>
        <taxon>Spirotrichea</taxon>
        <taxon>Choreotrichia</taxon>
        <taxon>Tintinnida</taxon>
        <taxon>Xystonellidae</taxon>
        <taxon>Favella</taxon>
    </lineage>
</organism>
<dbReference type="Pfam" id="PF07690">
    <property type="entry name" value="MFS_1"/>
    <property type="match status" value="1"/>
</dbReference>
<reference evidence="2" key="1">
    <citation type="submission" date="2021-01" db="EMBL/GenBank/DDBJ databases">
        <authorList>
            <person name="Corre E."/>
            <person name="Pelletier E."/>
            <person name="Niang G."/>
            <person name="Scheremetjew M."/>
            <person name="Finn R."/>
            <person name="Kale V."/>
            <person name="Holt S."/>
            <person name="Cochrane G."/>
            <person name="Meng A."/>
            <person name="Brown T."/>
            <person name="Cohen L."/>
        </authorList>
    </citation>
    <scope>NUCLEOTIDE SEQUENCE</scope>
    <source>
        <strain evidence="2">Fehren 1</strain>
    </source>
</reference>
<evidence type="ECO:0000256" key="1">
    <source>
        <dbReference type="SAM" id="Phobius"/>
    </source>
</evidence>
<feature type="transmembrane region" description="Helical" evidence="1">
    <location>
        <begin position="109"/>
        <end position="132"/>
    </location>
</feature>
<protein>
    <recommendedName>
        <fullName evidence="3">Major facilitator superfamily (MFS) profile domain-containing protein</fullName>
    </recommendedName>
</protein>
<feature type="transmembrane region" description="Helical" evidence="1">
    <location>
        <begin position="73"/>
        <end position="97"/>
    </location>
</feature>
<keyword evidence="1" id="KW-0812">Transmembrane</keyword>
<keyword evidence="1" id="KW-0472">Membrane</keyword>
<dbReference type="GO" id="GO:0022857">
    <property type="term" value="F:transmembrane transporter activity"/>
    <property type="evidence" value="ECO:0007669"/>
    <property type="project" value="InterPro"/>
</dbReference>
<dbReference type="InterPro" id="IPR036259">
    <property type="entry name" value="MFS_trans_sf"/>
</dbReference>
<dbReference type="Gene3D" id="1.20.1250.20">
    <property type="entry name" value="MFS general substrate transporter like domains"/>
    <property type="match status" value="1"/>
</dbReference>